<feature type="domain" description="Trichome birefringence-like C-terminal" evidence="7">
    <location>
        <begin position="130"/>
        <end position="418"/>
    </location>
</feature>
<evidence type="ECO:0008006" key="11">
    <source>
        <dbReference type="Google" id="ProtNLM"/>
    </source>
</evidence>
<dbReference type="OMA" id="FDQQNCM"/>
<dbReference type="EMBL" id="UZAU01000821">
    <property type="status" value="NOT_ANNOTATED_CDS"/>
    <property type="molecule type" value="Genomic_DNA"/>
</dbReference>
<evidence type="ECO:0000256" key="4">
    <source>
        <dbReference type="ARBA" id="ARBA00022968"/>
    </source>
</evidence>
<organism evidence="9 10">
    <name type="scientific">Cannabis sativa</name>
    <name type="common">Hemp</name>
    <name type="synonym">Marijuana</name>
    <dbReference type="NCBI Taxonomy" id="3483"/>
    <lineage>
        <taxon>Eukaryota</taxon>
        <taxon>Viridiplantae</taxon>
        <taxon>Streptophyta</taxon>
        <taxon>Embryophyta</taxon>
        <taxon>Tracheophyta</taxon>
        <taxon>Spermatophyta</taxon>
        <taxon>Magnoliopsida</taxon>
        <taxon>eudicotyledons</taxon>
        <taxon>Gunneridae</taxon>
        <taxon>Pentapetalae</taxon>
        <taxon>rosids</taxon>
        <taxon>fabids</taxon>
        <taxon>Rosales</taxon>
        <taxon>Cannabaceae</taxon>
        <taxon>Cannabis</taxon>
    </lineage>
</organism>
<dbReference type="InterPro" id="IPR029962">
    <property type="entry name" value="TBL"/>
</dbReference>
<evidence type="ECO:0000256" key="3">
    <source>
        <dbReference type="ARBA" id="ARBA00022692"/>
    </source>
</evidence>
<dbReference type="OrthoDB" id="630188at2759"/>
<evidence type="ECO:0000313" key="9">
    <source>
        <dbReference type="EnsemblPlants" id="cds.evm.model.10.1641"/>
    </source>
</evidence>
<sequence length="421" mass="48734">MAHFLKYSHPFGKTNLLPQKQYLSSTFRFLSLALTITLLCLLSPQLFSFFSSSSSSLPWLKSHMFSFSSFRNKCSIFRGNWVYNPDKRPFYTNFTCPEIYDQQNCMKFGRPDSEFLKWSWKPAGSTCDDLPSFDAAQFLELVKGKSIAFVGDSVARNQMQSLLCLLATVEYPTNVSYKSTDTKFRRWLYPNYNFTLASFWSPYLVKAHEADPNGTVHKKLMDLYLDQVDNAWTAHMESFDYVIISAARWFFGPEIYHENGVVVGCNYCLKNDIKNLTMAYGYKRAFRTAFKALLGLEKFKGEVILRTLSPAHFENGEWNKGGDCKRTEPVLRSEMKLSWFEKELYLGQIEELRVVESEGKKKGVRFRVMDVTEAMVARPDGHPNHFGHWPHENVTIADCVHWCLPGPIDTWNEFLFQMLKA</sequence>
<protein>
    <recommendedName>
        <fullName evidence="11">Trichome birefringence-like N-terminal domain-containing protein</fullName>
    </recommendedName>
</protein>
<keyword evidence="4" id="KW-0735">Signal-anchor</keyword>
<dbReference type="InterPro" id="IPR025846">
    <property type="entry name" value="TBL_N"/>
</dbReference>
<evidence type="ECO:0000256" key="6">
    <source>
        <dbReference type="ARBA" id="ARBA00023136"/>
    </source>
</evidence>
<evidence type="ECO:0000256" key="1">
    <source>
        <dbReference type="ARBA" id="ARBA00004167"/>
    </source>
</evidence>
<accession>A0A803QKE6</accession>
<name>A0A803QKE6_CANSA</name>
<keyword evidence="3" id="KW-0812">Transmembrane</keyword>
<reference evidence="9" key="1">
    <citation type="submission" date="2021-03" db="UniProtKB">
        <authorList>
            <consortium name="EnsemblPlants"/>
        </authorList>
    </citation>
    <scope>IDENTIFICATION</scope>
</reference>
<dbReference type="AlphaFoldDB" id="A0A803QKE6"/>
<keyword evidence="5" id="KW-1133">Transmembrane helix</keyword>
<evidence type="ECO:0000259" key="8">
    <source>
        <dbReference type="Pfam" id="PF14416"/>
    </source>
</evidence>
<dbReference type="Proteomes" id="UP000596661">
    <property type="component" value="Unassembled WGS sequence"/>
</dbReference>
<dbReference type="GO" id="GO:0016020">
    <property type="term" value="C:membrane"/>
    <property type="evidence" value="ECO:0007669"/>
    <property type="project" value="UniProtKB-SubCell"/>
</dbReference>
<keyword evidence="10" id="KW-1185">Reference proteome</keyword>
<dbReference type="GO" id="GO:0016413">
    <property type="term" value="F:O-acetyltransferase activity"/>
    <property type="evidence" value="ECO:0007669"/>
    <property type="project" value="InterPro"/>
</dbReference>
<proteinExistence type="inferred from homology"/>
<evidence type="ECO:0000313" key="10">
    <source>
        <dbReference type="Proteomes" id="UP000596661"/>
    </source>
</evidence>
<evidence type="ECO:0000256" key="5">
    <source>
        <dbReference type="ARBA" id="ARBA00022989"/>
    </source>
</evidence>
<dbReference type="PANTHER" id="PTHR32285:SF167">
    <property type="entry name" value="TRICHOME BIREFRINGENCE-LIKE N-TERMINAL DOMAIN-CONTAINING PROTEIN"/>
    <property type="match status" value="1"/>
</dbReference>
<dbReference type="PANTHER" id="PTHR32285">
    <property type="entry name" value="PROTEIN TRICHOME BIREFRINGENCE-LIKE 9-RELATED"/>
    <property type="match status" value="1"/>
</dbReference>
<dbReference type="EnsemblPlants" id="evm.model.10.1641">
    <property type="protein sequence ID" value="cds.evm.model.10.1641"/>
    <property type="gene ID" value="evm.TU.10.1641"/>
</dbReference>
<dbReference type="Gramene" id="evm.model.10.1641">
    <property type="protein sequence ID" value="cds.evm.model.10.1641"/>
    <property type="gene ID" value="evm.TU.10.1641"/>
</dbReference>
<evidence type="ECO:0000256" key="2">
    <source>
        <dbReference type="ARBA" id="ARBA00007727"/>
    </source>
</evidence>
<dbReference type="GO" id="GO:0005794">
    <property type="term" value="C:Golgi apparatus"/>
    <property type="evidence" value="ECO:0007669"/>
    <property type="project" value="TreeGrafter"/>
</dbReference>
<comment type="subcellular location">
    <subcellularLocation>
        <location evidence="1">Membrane</location>
        <topology evidence="1">Single-pass membrane protein</topology>
    </subcellularLocation>
</comment>
<evidence type="ECO:0000259" key="7">
    <source>
        <dbReference type="Pfam" id="PF13839"/>
    </source>
</evidence>
<keyword evidence="6" id="KW-0472">Membrane</keyword>
<dbReference type="Pfam" id="PF14416">
    <property type="entry name" value="PMR5N"/>
    <property type="match status" value="1"/>
</dbReference>
<feature type="domain" description="Trichome birefringence-like N-terminal" evidence="8">
    <location>
        <begin position="73"/>
        <end position="124"/>
    </location>
</feature>
<comment type="similarity">
    <text evidence="2">Belongs to the PC-esterase family. TBL subfamily.</text>
</comment>
<dbReference type="InterPro" id="IPR026057">
    <property type="entry name" value="TBL_C"/>
</dbReference>
<dbReference type="Pfam" id="PF13839">
    <property type="entry name" value="PC-Esterase"/>
    <property type="match status" value="1"/>
</dbReference>